<organism evidence="2 3">
    <name type="scientific">Mycena albidolilacea</name>
    <dbReference type="NCBI Taxonomy" id="1033008"/>
    <lineage>
        <taxon>Eukaryota</taxon>
        <taxon>Fungi</taxon>
        <taxon>Dikarya</taxon>
        <taxon>Basidiomycota</taxon>
        <taxon>Agaricomycotina</taxon>
        <taxon>Agaricomycetes</taxon>
        <taxon>Agaricomycetidae</taxon>
        <taxon>Agaricales</taxon>
        <taxon>Marasmiineae</taxon>
        <taxon>Mycenaceae</taxon>
        <taxon>Mycena</taxon>
    </lineage>
</organism>
<gene>
    <name evidence="2" type="ORF">DFH08DRAFT_805925</name>
</gene>
<feature type="transmembrane region" description="Helical" evidence="1">
    <location>
        <begin position="20"/>
        <end position="38"/>
    </location>
</feature>
<evidence type="ECO:0000313" key="3">
    <source>
        <dbReference type="Proteomes" id="UP001218218"/>
    </source>
</evidence>
<dbReference type="EMBL" id="JARIHO010000013">
    <property type="protein sequence ID" value="KAJ7351190.1"/>
    <property type="molecule type" value="Genomic_DNA"/>
</dbReference>
<dbReference type="Proteomes" id="UP001218218">
    <property type="component" value="Unassembled WGS sequence"/>
</dbReference>
<keyword evidence="3" id="KW-1185">Reference proteome</keyword>
<keyword evidence="1" id="KW-1133">Transmembrane helix</keyword>
<protein>
    <submittedName>
        <fullName evidence="2">Uncharacterized protein</fullName>
    </submittedName>
</protein>
<dbReference type="AlphaFoldDB" id="A0AAD7A781"/>
<name>A0AAD7A781_9AGAR</name>
<keyword evidence="1" id="KW-0472">Membrane</keyword>
<reference evidence="2" key="1">
    <citation type="submission" date="2023-03" db="EMBL/GenBank/DDBJ databases">
        <title>Massive genome expansion in bonnet fungi (Mycena s.s.) driven by repeated elements and novel gene families across ecological guilds.</title>
        <authorList>
            <consortium name="Lawrence Berkeley National Laboratory"/>
            <person name="Harder C.B."/>
            <person name="Miyauchi S."/>
            <person name="Viragh M."/>
            <person name="Kuo A."/>
            <person name="Thoen E."/>
            <person name="Andreopoulos B."/>
            <person name="Lu D."/>
            <person name="Skrede I."/>
            <person name="Drula E."/>
            <person name="Henrissat B."/>
            <person name="Morin E."/>
            <person name="Kohler A."/>
            <person name="Barry K."/>
            <person name="LaButti K."/>
            <person name="Morin E."/>
            <person name="Salamov A."/>
            <person name="Lipzen A."/>
            <person name="Mereny Z."/>
            <person name="Hegedus B."/>
            <person name="Baldrian P."/>
            <person name="Stursova M."/>
            <person name="Weitz H."/>
            <person name="Taylor A."/>
            <person name="Grigoriev I.V."/>
            <person name="Nagy L.G."/>
            <person name="Martin F."/>
            <person name="Kauserud H."/>
        </authorList>
    </citation>
    <scope>NUCLEOTIDE SEQUENCE</scope>
    <source>
        <strain evidence="2">CBHHK002</strain>
    </source>
</reference>
<comment type="caution">
    <text evidence="2">The sequence shown here is derived from an EMBL/GenBank/DDBJ whole genome shotgun (WGS) entry which is preliminary data.</text>
</comment>
<sequence length="214" mass="24463">MYNFDSPSPSSWSPGRLSYLFLLILIRGPSIRLIQIAARYVRQMSMYGTVPYILMPMGAGTHRITSAVPSVSVCTAQHYSSFEFSKPFHENINHTRLHLLPAGSVYIHCGGLSPLSTNKPHSLLYIPVCQRRPYRLPHMRMISELTSTVFNHRPQRDMPRSIATQPGSYFPPSIRIPVQHRNTVTVPYRKPSMRRLYGNSYSAVKFKLDEEQRG</sequence>
<evidence type="ECO:0000256" key="1">
    <source>
        <dbReference type="SAM" id="Phobius"/>
    </source>
</evidence>
<evidence type="ECO:0000313" key="2">
    <source>
        <dbReference type="EMBL" id="KAJ7351190.1"/>
    </source>
</evidence>
<accession>A0AAD7A781</accession>
<keyword evidence="1" id="KW-0812">Transmembrane</keyword>
<proteinExistence type="predicted"/>